<keyword evidence="2" id="KW-1185">Reference proteome</keyword>
<accession>A0ABD0KWR6</accession>
<gene>
    <name evidence="1" type="ORF">BaRGS_00017009</name>
</gene>
<comment type="caution">
    <text evidence="1">The sequence shown here is derived from an EMBL/GenBank/DDBJ whole genome shotgun (WGS) entry which is preliminary data.</text>
</comment>
<dbReference type="EMBL" id="JACVVK020000111">
    <property type="protein sequence ID" value="KAK7491753.1"/>
    <property type="molecule type" value="Genomic_DNA"/>
</dbReference>
<sequence length="96" mass="10621">MRSLKRLTFPLDNKLVWATQNASFLGHAGLLGLIAVQQNHTKMPFSLGEKDPSLLDAREETVEGLEQFPFLGCRGRDQDISALQKVDGILVSLDGR</sequence>
<reference evidence="1 2" key="1">
    <citation type="journal article" date="2023" name="Sci. Data">
        <title>Genome assembly of the Korean intertidal mud-creeper Batillaria attramentaria.</title>
        <authorList>
            <person name="Patra A.K."/>
            <person name="Ho P.T."/>
            <person name="Jun S."/>
            <person name="Lee S.J."/>
            <person name="Kim Y."/>
            <person name="Won Y.J."/>
        </authorList>
    </citation>
    <scope>NUCLEOTIDE SEQUENCE [LARGE SCALE GENOMIC DNA]</scope>
    <source>
        <strain evidence="1">Wonlab-2016</strain>
    </source>
</reference>
<name>A0ABD0KWR6_9CAEN</name>
<dbReference type="Proteomes" id="UP001519460">
    <property type="component" value="Unassembled WGS sequence"/>
</dbReference>
<proteinExistence type="predicted"/>
<evidence type="ECO:0000313" key="2">
    <source>
        <dbReference type="Proteomes" id="UP001519460"/>
    </source>
</evidence>
<organism evidence="1 2">
    <name type="scientific">Batillaria attramentaria</name>
    <dbReference type="NCBI Taxonomy" id="370345"/>
    <lineage>
        <taxon>Eukaryota</taxon>
        <taxon>Metazoa</taxon>
        <taxon>Spiralia</taxon>
        <taxon>Lophotrochozoa</taxon>
        <taxon>Mollusca</taxon>
        <taxon>Gastropoda</taxon>
        <taxon>Caenogastropoda</taxon>
        <taxon>Sorbeoconcha</taxon>
        <taxon>Cerithioidea</taxon>
        <taxon>Batillariidae</taxon>
        <taxon>Batillaria</taxon>
    </lineage>
</organism>
<protein>
    <submittedName>
        <fullName evidence="1">Uncharacterized protein</fullName>
    </submittedName>
</protein>
<evidence type="ECO:0000313" key="1">
    <source>
        <dbReference type="EMBL" id="KAK7491753.1"/>
    </source>
</evidence>
<dbReference type="AlphaFoldDB" id="A0ABD0KWR6"/>